<dbReference type="EMBL" id="JBAHYK010001891">
    <property type="protein sequence ID" value="KAL0566464.1"/>
    <property type="molecule type" value="Genomic_DNA"/>
</dbReference>
<protein>
    <submittedName>
        <fullName evidence="1">Uncharacterized protein</fullName>
    </submittedName>
</protein>
<name>A0ABR3EU83_9AGAR</name>
<dbReference type="Proteomes" id="UP001465976">
    <property type="component" value="Unassembled WGS sequence"/>
</dbReference>
<reference evidence="1 2" key="1">
    <citation type="submission" date="2024-02" db="EMBL/GenBank/DDBJ databases">
        <title>A draft genome for the cacao thread blight pathogen Marasmius crinis-equi.</title>
        <authorList>
            <person name="Cohen S.P."/>
            <person name="Baruah I.K."/>
            <person name="Amoako-Attah I."/>
            <person name="Bukari Y."/>
            <person name="Meinhardt L.W."/>
            <person name="Bailey B.A."/>
        </authorList>
    </citation>
    <scope>NUCLEOTIDE SEQUENCE [LARGE SCALE GENOMIC DNA]</scope>
    <source>
        <strain evidence="1 2">GH-76</strain>
    </source>
</reference>
<keyword evidence="2" id="KW-1185">Reference proteome</keyword>
<organism evidence="1 2">
    <name type="scientific">Marasmius crinis-equi</name>
    <dbReference type="NCBI Taxonomy" id="585013"/>
    <lineage>
        <taxon>Eukaryota</taxon>
        <taxon>Fungi</taxon>
        <taxon>Dikarya</taxon>
        <taxon>Basidiomycota</taxon>
        <taxon>Agaricomycotina</taxon>
        <taxon>Agaricomycetes</taxon>
        <taxon>Agaricomycetidae</taxon>
        <taxon>Agaricales</taxon>
        <taxon>Marasmiineae</taxon>
        <taxon>Marasmiaceae</taxon>
        <taxon>Marasmius</taxon>
    </lineage>
</organism>
<comment type="caution">
    <text evidence="1">The sequence shown here is derived from an EMBL/GenBank/DDBJ whole genome shotgun (WGS) entry which is preliminary data.</text>
</comment>
<sequence>MFITGTGVSNHFEDLDCPAVEALGLEIAGFKAGGFEPEACNGFLGLDEADGLGIKGEAGDSFEAVDIKQFDDFGVDKLEQFNTEDLGVLKLDGFGGELGGEDMIEVLQLFWERLVERMRDLIDEAQDLLWGGAFCLGL</sequence>
<gene>
    <name evidence="1" type="ORF">V5O48_015548</name>
</gene>
<accession>A0ABR3EU83</accession>
<proteinExistence type="predicted"/>
<evidence type="ECO:0000313" key="1">
    <source>
        <dbReference type="EMBL" id="KAL0566464.1"/>
    </source>
</evidence>
<evidence type="ECO:0000313" key="2">
    <source>
        <dbReference type="Proteomes" id="UP001465976"/>
    </source>
</evidence>